<dbReference type="EC" id="7.1.1.1" evidence="3"/>
<dbReference type="GO" id="GO:0005886">
    <property type="term" value="C:plasma membrane"/>
    <property type="evidence" value="ECO:0007669"/>
    <property type="project" value="TreeGrafter"/>
</dbReference>
<keyword evidence="14" id="KW-0560">Oxidoreductase</keyword>
<sequence length="392" mass="40832">MKIGVVSADVASESRVALTPDAVKKLRKLGFEVVIQSGAGQAAYYADELYQAAGADIANSSAEVIIQSQVITTVNALSAEATDDLSSGQIVIGMLDPYRNTQLDTYAAKGATAFAMELLPRTLSRAQNMDVLSSQANLAGYKAVLLAANEYSRPFPMFMTSAGTVKPAKVVILGVGVAGLQAIATAKRLGAVVEASDLRPAAKEQVESLGGKWLDVPMSEDEAQKAKATGGYAWTPSEQYIKDQAAVVDKALSNADIVITTAQIPGRQAPRLVHQATLTKMKAGSVLIDMAAGTGGNVEGSVPNETITTDNGVRIVGAANIPSMLAAQSSDLYANNLVNFITTLIAPANDDASASDASPNLPLTLALNVDMEDEIQGALAVTHDSQVRLGKR</sequence>
<keyword evidence="6" id="KW-1278">Translocase</keyword>
<evidence type="ECO:0000313" key="15">
    <source>
        <dbReference type="Proteomes" id="UP000016761"/>
    </source>
</evidence>
<keyword evidence="7" id="KW-0520">NAD</keyword>
<dbReference type="OrthoDB" id="9804592at2"/>
<evidence type="ECO:0000256" key="3">
    <source>
        <dbReference type="ARBA" id="ARBA00012943"/>
    </source>
</evidence>
<dbReference type="InterPro" id="IPR007698">
    <property type="entry name" value="AlaDH/PNT_NAD(H)-bd"/>
</dbReference>
<dbReference type="PANTHER" id="PTHR10160">
    <property type="entry name" value="NAD(P) TRANSHYDROGENASE"/>
    <property type="match status" value="1"/>
</dbReference>
<feature type="domain" description="Alanine dehydrogenase/pyridine nucleotide transhydrogenase N-terminal" evidence="13">
    <location>
        <begin position="4"/>
        <end position="139"/>
    </location>
</feature>
<reference evidence="14 15" key="1">
    <citation type="journal article" date="2013" name="Genome Announc.">
        <title>Draft Genome Sequence of Psychrobacter aquaticus Strain CMS 56T, Isolated from a Cyanobacterial Mat Sample Collected from Water Bodies in the McMurdo Dry Valley Region of Antarctica.</title>
        <authorList>
            <person name="Reddy G.S."/>
            <person name="Ara S."/>
            <person name="Singh A."/>
            <person name="Kumar Pinnaka A."/>
            <person name="Shivaji S."/>
        </authorList>
    </citation>
    <scope>NUCLEOTIDE SEQUENCE [LARGE SCALE GENOMIC DNA]</scope>
    <source>
        <strain evidence="14 15">CMS 56</strain>
    </source>
</reference>
<dbReference type="EMBL" id="AUSW01000004">
    <property type="protein sequence ID" value="ERL57053.1"/>
    <property type="molecule type" value="Genomic_DNA"/>
</dbReference>
<evidence type="ECO:0000259" key="13">
    <source>
        <dbReference type="SMART" id="SM01003"/>
    </source>
</evidence>
<evidence type="ECO:0000313" key="14">
    <source>
        <dbReference type="EMBL" id="ERL57053.1"/>
    </source>
</evidence>
<dbReference type="eggNOG" id="COG3288">
    <property type="taxonomic scope" value="Bacteria"/>
</dbReference>
<organism evidence="14 15">
    <name type="scientific">Psychrobacter aquaticus CMS 56</name>
    <dbReference type="NCBI Taxonomy" id="1354303"/>
    <lineage>
        <taxon>Bacteria</taxon>
        <taxon>Pseudomonadati</taxon>
        <taxon>Pseudomonadota</taxon>
        <taxon>Gammaproteobacteria</taxon>
        <taxon>Moraxellales</taxon>
        <taxon>Moraxellaceae</taxon>
        <taxon>Psychrobacter</taxon>
    </lineage>
</organism>
<dbReference type="AlphaFoldDB" id="U4TF36"/>
<proteinExistence type="inferred from homology"/>
<evidence type="ECO:0000256" key="5">
    <source>
        <dbReference type="ARBA" id="ARBA00022857"/>
    </source>
</evidence>
<evidence type="ECO:0000256" key="1">
    <source>
        <dbReference type="ARBA" id="ARBA00003943"/>
    </source>
</evidence>
<evidence type="ECO:0000256" key="6">
    <source>
        <dbReference type="ARBA" id="ARBA00022967"/>
    </source>
</evidence>
<comment type="similarity">
    <text evidence="2">Belongs to the AlaDH/PNT family.</text>
</comment>
<dbReference type="STRING" id="1354303.M917_0050"/>
<dbReference type="GO" id="GO:0016491">
    <property type="term" value="F:oxidoreductase activity"/>
    <property type="evidence" value="ECO:0007669"/>
    <property type="project" value="UniProtKB-KW"/>
</dbReference>
<comment type="function">
    <text evidence="1">The transhydrogenation between NADH and NADP is coupled to respiration and ATP hydrolysis and functions as a proton pump across the membrane.</text>
</comment>
<dbReference type="GO" id="GO:0006740">
    <property type="term" value="P:NADPH regeneration"/>
    <property type="evidence" value="ECO:0007669"/>
    <property type="project" value="TreeGrafter"/>
</dbReference>
<name>U4TF36_9GAMM</name>
<feature type="domain" description="Alanine dehydrogenase/pyridine nucleotide transhydrogenase NAD(H)-binding" evidence="12">
    <location>
        <begin position="148"/>
        <end position="317"/>
    </location>
</feature>
<dbReference type="CDD" id="cd05304">
    <property type="entry name" value="Rubrum_tdh"/>
    <property type="match status" value="1"/>
</dbReference>
<evidence type="ECO:0000256" key="7">
    <source>
        <dbReference type="ARBA" id="ARBA00023027"/>
    </source>
</evidence>
<evidence type="ECO:0000256" key="10">
    <source>
        <dbReference type="ARBA" id="ARBA00076996"/>
    </source>
</evidence>
<dbReference type="Gene3D" id="3.40.50.720">
    <property type="entry name" value="NAD(P)-binding Rossmann-like Domain"/>
    <property type="match status" value="2"/>
</dbReference>
<dbReference type="InterPro" id="IPR036291">
    <property type="entry name" value="NAD(P)-bd_dom_sf"/>
</dbReference>
<keyword evidence="4" id="KW-0547">Nucleotide-binding</keyword>
<comment type="catalytic activity">
    <reaction evidence="8">
        <text>NAD(+) + NADPH + H(+)(in) = NADH + NADP(+) + H(+)(out)</text>
        <dbReference type="Rhea" id="RHEA:47992"/>
        <dbReference type="ChEBI" id="CHEBI:15378"/>
        <dbReference type="ChEBI" id="CHEBI:57540"/>
        <dbReference type="ChEBI" id="CHEBI:57783"/>
        <dbReference type="ChEBI" id="CHEBI:57945"/>
        <dbReference type="ChEBI" id="CHEBI:58349"/>
        <dbReference type="EC" id="7.1.1.1"/>
    </reaction>
</comment>
<evidence type="ECO:0000259" key="12">
    <source>
        <dbReference type="SMART" id="SM01002"/>
    </source>
</evidence>
<dbReference type="InterPro" id="IPR007886">
    <property type="entry name" value="AlaDH/PNT_N"/>
</dbReference>
<dbReference type="Pfam" id="PF01262">
    <property type="entry name" value="AlaDh_PNT_C"/>
    <property type="match status" value="1"/>
</dbReference>
<keyword evidence="5" id="KW-0521">NADP</keyword>
<evidence type="ECO:0000256" key="2">
    <source>
        <dbReference type="ARBA" id="ARBA00005689"/>
    </source>
</evidence>
<dbReference type="InterPro" id="IPR008143">
    <property type="entry name" value="Ala_DH/PNT_CS2"/>
</dbReference>
<comment type="caution">
    <text evidence="14">The sequence shown here is derived from an EMBL/GenBank/DDBJ whole genome shotgun (WGS) entry which is preliminary data.</text>
</comment>
<dbReference type="SMART" id="SM01002">
    <property type="entry name" value="AlaDh_PNT_C"/>
    <property type="match status" value="1"/>
</dbReference>
<accession>U4TF36</accession>
<dbReference type="Proteomes" id="UP000016761">
    <property type="component" value="Unassembled WGS sequence"/>
</dbReference>
<dbReference type="Pfam" id="PF05222">
    <property type="entry name" value="AlaDh_PNT_N"/>
    <property type="match status" value="1"/>
</dbReference>
<dbReference type="FunFam" id="3.40.50.720:FF:000188">
    <property type="entry name" value="NAD(P) transhydrogenase alpha subunit 1"/>
    <property type="match status" value="1"/>
</dbReference>
<evidence type="ECO:0000256" key="11">
    <source>
        <dbReference type="ARBA" id="ARBA00084087"/>
    </source>
</evidence>
<gene>
    <name evidence="14" type="ORF">M917_0050</name>
</gene>
<evidence type="ECO:0000256" key="8">
    <source>
        <dbReference type="ARBA" id="ARBA00048202"/>
    </source>
</evidence>
<dbReference type="SMART" id="SM01003">
    <property type="entry name" value="AlaDh_PNT_N"/>
    <property type="match status" value="1"/>
</dbReference>
<dbReference type="GO" id="GO:0008750">
    <property type="term" value="F:proton-translocating NAD(P)+ transhydrogenase activity"/>
    <property type="evidence" value="ECO:0007669"/>
    <property type="project" value="UniProtKB-EC"/>
</dbReference>
<dbReference type="GO" id="GO:0050661">
    <property type="term" value="F:NADP binding"/>
    <property type="evidence" value="ECO:0007669"/>
    <property type="project" value="TreeGrafter"/>
</dbReference>
<dbReference type="PATRIC" id="fig|1354303.4.peg.50"/>
<dbReference type="RefSeq" id="WP_021812730.1">
    <property type="nucleotide sequence ID" value="NZ_AUSW01000004.1"/>
</dbReference>
<dbReference type="SUPFAM" id="SSF51735">
    <property type="entry name" value="NAD(P)-binding Rossmann-fold domains"/>
    <property type="match status" value="1"/>
</dbReference>
<keyword evidence="15" id="KW-1185">Reference proteome</keyword>
<dbReference type="PANTHER" id="PTHR10160:SF19">
    <property type="entry name" value="PROTON-TRANSLOCATING NAD(P)(+) TRANSHYDROGENASE"/>
    <property type="match status" value="1"/>
</dbReference>
<protein>
    <recommendedName>
        <fullName evidence="9">NAD(P) transhydrogenase subunit alpha part 1</fullName>
        <ecNumber evidence="3">7.1.1.1</ecNumber>
    </recommendedName>
    <alternativeName>
        <fullName evidence="11">Nicotinamide nucleotide transhydrogenase subunit alpha 1</fullName>
    </alternativeName>
    <alternativeName>
        <fullName evidence="10">Pyridine nucleotide transhydrogenase subunit alpha 1</fullName>
    </alternativeName>
</protein>
<evidence type="ECO:0000256" key="4">
    <source>
        <dbReference type="ARBA" id="ARBA00022741"/>
    </source>
</evidence>
<dbReference type="SUPFAM" id="SSF52283">
    <property type="entry name" value="Formate/glycerate dehydrogenase catalytic domain-like"/>
    <property type="match status" value="1"/>
</dbReference>
<evidence type="ECO:0000256" key="9">
    <source>
        <dbReference type="ARBA" id="ARBA00071353"/>
    </source>
</evidence>
<dbReference type="PROSITE" id="PS00837">
    <property type="entry name" value="ALADH_PNT_2"/>
    <property type="match status" value="1"/>
</dbReference>